<dbReference type="AlphaFoldDB" id="A0A452U9A2"/>
<evidence type="ECO:0000256" key="20">
    <source>
        <dbReference type="ARBA" id="ARBA00062063"/>
    </source>
</evidence>
<keyword evidence="16" id="KW-0233">DNA recombination</keyword>
<keyword evidence="8" id="KW-0479">Metal-binding</keyword>
<evidence type="ECO:0000256" key="6">
    <source>
        <dbReference type="ARBA" id="ARBA00022664"/>
    </source>
</evidence>
<evidence type="ECO:0000259" key="24">
    <source>
        <dbReference type="SMART" id="SM01253"/>
    </source>
</evidence>
<dbReference type="Pfam" id="PF10357">
    <property type="entry name" value="WH_KIN17"/>
    <property type="match status" value="1"/>
</dbReference>
<feature type="region of interest" description="Disordered" evidence="23">
    <location>
        <begin position="434"/>
        <end position="460"/>
    </location>
</feature>
<keyword evidence="11" id="KW-0862">Zinc</keyword>
<dbReference type="GO" id="GO:0006281">
    <property type="term" value="P:DNA repair"/>
    <property type="evidence" value="ECO:0007669"/>
    <property type="project" value="UniProtKB-KW"/>
</dbReference>
<gene>
    <name evidence="25" type="primary">KIN</name>
</gene>
<dbReference type="GO" id="GO:0008270">
    <property type="term" value="F:zinc ion binding"/>
    <property type="evidence" value="ECO:0007669"/>
    <property type="project" value="UniProtKB-KW"/>
</dbReference>
<evidence type="ECO:0000256" key="16">
    <source>
        <dbReference type="ARBA" id="ARBA00023172"/>
    </source>
</evidence>
<dbReference type="Ensembl" id="ENSUMAT00000020450.1">
    <property type="protein sequence ID" value="ENSUMAP00000017308.1"/>
    <property type="gene ID" value="ENSUMAG00000012705.1"/>
</dbReference>
<keyword evidence="6" id="KW-0507">mRNA processing</keyword>
<feature type="compositionally biased region" description="Pro residues" evidence="23">
    <location>
        <begin position="1"/>
        <end position="12"/>
    </location>
</feature>
<dbReference type="Gene3D" id="2.30.30.30">
    <property type="match status" value="1"/>
</dbReference>
<dbReference type="SMART" id="SM01253">
    <property type="entry name" value="Kin17_mid"/>
    <property type="match status" value="1"/>
</dbReference>
<evidence type="ECO:0000256" key="14">
    <source>
        <dbReference type="ARBA" id="ARBA00023054"/>
    </source>
</evidence>
<evidence type="ECO:0000256" key="10">
    <source>
        <dbReference type="ARBA" id="ARBA00022771"/>
    </source>
</evidence>
<comment type="similarity">
    <text evidence="3">Belongs to the KIN17 family.</text>
</comment>
<dbReference type="FunFam" id="2.30.30.30:FF:000021">
    <property type="entry name" value="DNA/RNA-binding protein KIN17, putative"/>
    <property type="match status" value="1"/>
</dbReference>
<organism evidence="25">
    <name type="scientific">Ursus maritimus</name>
    <name type="common">Polar bear</name>
    <name type="synonym">Thalarctos maritimus</name>
    <dbReference type="NCBI Taxonomy" id="29073"/>
    <lineage>
        <taxon>Eukaryota</taxon>
        <taxon>Metazoa</taxon>
        <taxon>Chordata</taxon>
        <taxon>Craniata</taxon>
        <taxon>Vertebrata</taxon>
        <taxon>Euteleostomi</taxon>
        <taxon>Mammalia</taxon>
        <taxon>Eutheria</taxon>
        <taxon>Laurasiatheria</taxon>
        <taxon>Carnivora</taxon>
        <taxon>Caniformia</taxon>
        <taxon>Ursidae</taxon>
        <taxon>Ursus</taxon>
    </lineage>
</organism>
<dbReference type="GO" id="GO:0016363">
    <property type="term" value="C:nuclear matrix"/>
    <property type="evidence" value="ECO:0007669"/>
    <property type="project" value="Ensembl"/>
</dbReference>
<evidence type="ECO:0000256" key="2">
    <source>
        <dbReference type="ARBA" id="ARBA00004496"/>
    </source>
</evidence>
<dbReference type="PANTHER" id="PTHR12805">
    <property type="entry name" value="KIN17 KIN, ANTIGENIC DETERMINANT OF RECA PROTEIN HOMOLOG"/>
    <property type="match status" value="1"/>
</dbReference>
<evidence type="ECO:0000256" key="19">
    <source>
        <dbReference type="ARBA" id="ARBA00054469"/>
    </source>
</evidence>
<evidence type="ECO:0000256" key="7">
    <source>
        <dbReference type="ARBA" id="ARBA00022705"/>
    </source>
</evidence>
<dbReference type="FunFam" id="1.10.10.2030:FF:000001">
    <property type="entry name" value="DNA/RNA-binding protein KIN17, putative"/>
    <property type="match status" value="1"/>
</dbReference>
<keyword evidence="10" id="KW-0863">Zinc-finger</keyword>
<dbReference type="GO" id="GO:0006310">
    <property type="term" value="P:DNA recombination"/>
    <property type="evidence" value="ECO:0007669"/>
    <property type="project" value="UniProtKB-KW"/>
</dbReference>
<evidence type="ECO:0000256" key="8">
    <source>
        <dbReference type="ARBA" id="ARBA00022723"/>
    </source>
</evidence>
<feature type="region of interest" description="Disordered" evidence="23">
    <location>
        <begin position="91"/>
        <end position="126"/>
    </location>
</feature>
<keyword evidence="12" id="KW-0694">RNA-binding</keyword>
<dbReference type="InterPro" id="IPR014722">
    <property type="entry name" value="Rib_uL2_dom2"/>
</dbReference>
<dbReference type="GO" id="GO:0005829">
    <property type="term" value="C:cytosol"/>
    <property type="evidence" value="ECO:0007669"/>
    <property type="project" value="Ensembl"/>
</dbReference>
<dbReference type="InterPro" id="IPR056767">
    <property type="entry name" value="C2H2-Znf_KIN17"/>
</dbReference>
<evidence type="ECO:0000256" key="4">
    <source>
        <dbReference type="ARBA" id="ARBA00022481"/>
    </source>
</evidence>
<evidence type="ECO:0000256" key="13">
    <source>
        <dbReference type="ARBA" id="ARBA00023016"/>
    </source>
</evidence>
<evidence type="ECO:0000313" key="25">
    <source>
        <dbReference type="Ensembl" id="ENSUMAP00000017308"/>
    </source>
</evidence>
<comment type="subunit">
    <text evidence="20">Associated with DNA polymerase alpha, RFC1 and cyclin A, in multiprotein DNA replication complexes. Also associates with replication origins at the G1/S phase boundary and throughout the S phase in vivo.</text>
</comment>
<dbReference type="InterPro" id="IPR041995">
    <property type="entry name" value="KOW_KIN17"/>
</dbReference>
<evidence type="ECO:0000256" key="21">
    <source>
        <dbReference type="ARBA" id="ARBA00067573"/>
    </source>
</evidence>
<dbReference type="PANTHER" id="PTHR12805:SF0">
    <property type="entry name" value="DNA_RNA-BINDING PROTEIN KIN17"/>
    <property type="match status" value="1"/>
</dbReference>
<dbReference type="Pfam" id="PF18131">
    <property type="entry name" value="KN17_SH3"/>
    <property type="match status" value="1"/>
</dbReference>
<dbReference type="Pfam" id="PF25092">
    <property type="entry name" value="SH3_KIN17_C"/>
    <property type="match status" value="1"/>
</dbReference>
<dbReference type="InterPro" id="IPR041330">
    <property type="entry name" value="KN17_SH3"/>
</dbReference>
<protein>
    <recommendedName>
        <fullName evidence="21">DNA/RNA-binding protein KIN17</fullName>
    </recommendedName>
    <alternativeName>
        <fullName evidence="22">Binding to curved DNA</fullName>
    </alternativeName>
</protein>
<name>A0A452U9A2_URSMA</name>
<dbReference type="GO" id="GO:0032991">
    <property type="term" value="C:protein-containing complex"/>
    <property type="evidence" value="ECO:0007669"/>
    <property type="project" value="Ensembl"/>
</dbReference>
<dbReference type="GO" id="GO:0005654">
    <property type="term" value="C:nucleoplasm"/>
    <property type="evidence" value="ECO:0007669"/>
    <property type="project" value="Ensembl"/>
</dbReference>
<keyword evidence="7" id="KW-0235">DNA replication</keyword>
<evidence type="ECO:0000256" key="11">
    <source>
        <dbReference type="ARBA" id="ARBA00022833"/>
    </source>
</evidence>
<keyword evidence="13" id="KW-0346">Stress response</keyword>
<dbReference type="InterPro" id="IPR036236">
    <property type="entry name" value="Znf_C2H2_sf"/>
</dbReference>
<evidence type="ECO:0000256" key="12">
    <source>
        <dbReference type="ARBA" id="ARBA00022884"/>
    </source>
</evidence>
<evidence type="ECO:0000256" key="22">
    <source>
        <dbReference type="ARBA" id="ARBA00079987"/>
    </source>
</evidence>
<keyword evidence="5" id="KW-0963">Cytoplasm</keyword>
<evidence type="ECO:0000256" key="1">
    <source>
        <dbReference type="ARBA" id="ARBA00004123"/>
    </source>
</evidence>
<evidence type="ECO:0000256" key="18">
    <source>
        <dbReference type="ARBA" id="ARBA00023242"/>
    </source>
</evidence>
<keyword evidence="15" id="KW-0238">DNA-binding</keyword>
<dbReference type="OMA" id="MESQDEN"/>
<dbReference type="FunFam" id="2.30.30.140:FF:000031">
    <property type="entry name" value="DNA/RNA-binding protein KIN17 isoform X1"/>
    <property type="match status" value="1"/>
</dbReference>
<dbReference type="GO" id="GO:0003723">
    <property type="term" value="F:RNA binding"/>
    <property type="evidence" value="ECO:0007669"/>
    <property type="project" value="UniProtKB-KW"/>
</dbReference>
<evidence type="ECO:0000256" key="3">
    <source>
        <dbReference type="ARBA" id="ARBA00008517"/>
    </source>
</evidence>
<dbReference type="InterPro" id="IPR038254">
    <property type="entry name" value="KIN17_WH-like_sf"/>
</dbReference>
<dbReference type="GO" id="GO:0006397">
    <property type="term" value="P:mRNA processing"/>
    <property type="evidence" value="ECO:0007669"/>
    <property type="project" value="UniProtKB-KW"/>
</dbReference>
<dbReference type="Gene3D" id="2.30.30.140">
    <property type="match status" value="1"/>
</dbReference>
<dbReference type="SUPFAM" id="SSF57667">
    <property type="entry name" value="beta-beta-alpha zinc fingers"/>
    <property type="match status" value="1"/>
</dbReference>
<keyword evidence="4" id="KW-0488">Methylation</keyword>
<dbReference type="Gene3D" id="1.10.10.2030">
    <property type="entry name" value="DNA/RNA-binding protein Kin17, conserved domain"/>
    <property type="match status" value="1"/>
</dbReference>
<comment type="subcellular location">
    <subcellularLocation>
        <location evidence="2">Cytoplasm</location>
    </subcellularLocation>
    <subcellularLocation>
        <location evidence="1">Nucleus</location>
    </subcellularLocation>
</comment>
<dbReference type="CDD" id="cd13155">
    <property type="entry name" value="KOW_KIN17"/>
    <property type="match status" value="1"/>
</dbReference>
<dbReference type="InterPro" id="IPR037321">
    <property type="entry name" value="KIN17-like"/>
</dbReference>
<evidence type="ECO:0000256" key="9">
    <source>
        <dbReference type="ARBA" id="ARBA00022763"/>
    </source>
</evidence>
<evidence type="ECO:0000256" key="15">
    <source>
        <dbReference type="ARBA" id="ARBA00023125"/>
    </source>
</evidence>
<sequence>MTAPRGPHPTPPRLRRRGEPLLSPQPIRAPFPERRGFLQPGLPGASSGQGAWQALRPLSRPTCLHSLPLPPDRALPFLATLPLLPQAAIPLRLHGPGREPSDARPREHGGTGPAEGRSDRSHRACAGPSRSALPLCFLLQSRFLPPDEGKPRDRWGLSLPRPHLLPARVWDLSRLPTPVSFIPLPVGGALGFSKVVASLVAMGKSDFLTPKAIANRIKSKGLQKLRWYCQMCQKQCRDENGFKCHCMSESHQRQLLLASENPQQFMDYFSEEFRNDFLELLRRRFGTKRVHNNIVYNEYISHREHIHMNATQWETLTDFTKWLGREGLCKVDETPKGWYIQYIDRDPETIRRQLELEKKKKQDLDDEEKTAKFIEEQVRRGLEGKEQEAPIFTELSRENDEEKVTFNLNKGACSSAATSSKSSSLGPSALNTIGNAASVKRKESSRSSAQSKEKKKKKSALDEIMEIEEEKKRTARTDHWLQPEIIVKIITKKLGEKYHKKKGVVKEVIDKYTAVVKMIDSGDKLKLDQTHLETVIPAPGKRILVLNGGYRGNEGTLESINEKTFSATIVIETGPLKGRRVEGIQYEDISKLA</sequence>
<dbReference type="InterPro" id="IPR019447">
    <property type="entry name" value="DNA/RNA-bd_Kin17_WH-like_dom"/>
</dbReference>
<comment type="function">
    <text evidence="19">Involved in DNA replication and the cellular response to DNA damage. May participate in DNA replication factories and create a bridge between DNA replication and repair mediated by high molecular weight complexes. May play a role in illegitimate recombination and regulation of gene expression. May participate in mRNA processing. Binds, in vitro, to double-stranded DNA. Also shown to bind preferentially to curved DNA in vitro and in vivo. Binds via its C-terminal domain to RNA in vitro.</text>
</comment>
<evidence type="ECO:0000256" key="23">
    <source>
        <dbReference type="SAM" id="MobiDB-lite"/>
    </source>
</evidence>
<dbReference type="GeneTree" id="ENSGT00390000005903"/>
<keyword evidence="18" id="KW-0539">Nucleus</keyword>
<evidence type="ECO:0000256" key="5">
    <source>
        <dbReference type="ARBA" id="ARBA00022490"/>
    </source>
</evidence>
<dbReference type="GO" id="GO:0003690">
    <property type="term" value="F:double-stranded DNA binding"/>
    <property type="evidence" value="ECO:0007669"/>
    <property type="project" value="TreeGrafter"/>
</dbReference>
<reference evidence="25" key="1">
    <citation type="submission" date="2019-03" db="UniProtKB">
        <authorList>
            <consortium name="Ensembl"/>
        </authorList>
    </citation>
    <scope>IDENTIFICATION</scope>
</reference>
<dbReference type="Pfam" id="PF25095">
    <property type="entry name" value="C2H2-zf_KIN17"/>
    <property type="match status" value="1"/>
</dbReference>
<evidence type="ECO:0000256" key="17">
    <source>
        <dbReference type="ARBA" id="ARBA00023204"/>
    </source>
</evidence>
<feature type="domain" description="DNA/RNA-binding protein Kin17 WH-like" evidence="24">
    <location>
        <begin position="253"/>
        <end position="379"/>
    </location>
</feature>
<keyword evidence="9" id="KW-0227">DNA damage</keyword>
<accession>A0A452U9A2</accession>
<keyword evidence="14" id="KW-0175">Coiled coil</keyword>
<feature type="compositionally biased region" description="Basic and acidic residues" evidence="23">
    <location>
        <begin position="96"/>
        <end position="109"/>
    </location>
</feature>
<keyword evidence="17" id="KW-0234">DNA repair</keyword>
<dbReference type="GO" id="GO:0006260">
    <property type="term" value="P:DNA replication"/>
    <property type="evidence" value="ECO:0007669"/>
    <property type="project" value="UniProtKB-KW"/>
</dbReference>
<feature type="region of interest" description="Disordered" evidence="23">
    <location>
        <begin position="1"/>
        <end position="50"/>
    </location>
</feature>
<proteinExistence type="inferred from homology"/>